<feature type="domain" description="RING-type" evidence="20">
    <location>
        <begin position="252"/>
        <end position="292"/>
    </location>
</feature>
<dbReference type="KEGG" id="ncc:104945285"/>
<keyword evidence="13" id="KW-0833">Ubl conjugation pathway</keyword>
<organism evidence="21 22">
    <name type="scientific">Notothenia coriiceps</name>
    <name type="common">black rockcod</name>
    <dbReference type="NCBI Taxonomy" id="8208"/>
    <lineage>
        <taxon>Eukaryota</taxon>
        <taxon>Metazoa</taxon>
        <taxon>Chordata</taxon>
        <taxon>Craniata</taxon>
        <taxon>Vertebrata</taxon>
        <taxon>Euteleostomi</taxon>
        <taxon>Actinopterygii</taxon>
        <taxon>Neopterygii</taxon>
        <taxon>Teleostei</taxon>
        <taxon>Neoteleostei</taxon>
        <taxon>Acanthomorphata</taxon>
        <taxon>Eupercaria</taxon>
        <taxon>Perciformes</taxon>
        <taxon>Notothenioidei</taxon>
        <taxon>Nototheniidae</taxon>
        <taxon>Notothenia</taxon>
    </lineage>
</organism>
<feature type="region of interest" description="Disordered" evidence="18">
    <location>
        <begin position="568"/>
        <end position="646"/>
    </location>
</feature>
<evidence type="ECO:0000313" key="22">
    <source>
        <dbReference type="RefSeq" id="XP_010769236.1"/>
    </source>
</evidence>
<keyword evidence="14" id="KW-0862">Zinc</keyword>
<dbReference type="GO" id="GO:0030178">
    <property type="term" value="P:negative regulation of Wnt signaling pathway"/>
    <property type="evidence" value="ECO:0007669"/>
    <property type="project" value="UniProtKB-ARBA"/>
</dbReference>
<dbReference type="InterPro" id="IPR040700">
    <property type="entry name" value="ZNRF-3_ecto"/>
</dbReference>
<keyword evidence="9 19" id="KW-0812">Transmembrane</keyword>
<comment type="pathway">
    <text evidence="3">Protein modification; protein ubiquitination.</text>
</comment>
<evidence type="ECO:0000256" key="18">
    <source>
        <dbReference type="SAM" id="MobiDB-lite"/>
    </source>
</evidence>
<feature type="region of interest" description="Disordered" evidence="18">
    <location>
        <begin position="339"/>
        <end position="360"/>
    </location>
</feature>
<evidence type="ECO:0000256" key="8">
    <source>
        <dbReference type="ARBA" id="ARBA00022687"/>
    </source>
</evidence>
<feature type="compositionally biased region" description="Low complexity" evidence="18">
    <location>
        <begin position="591"/>
        <end position="601"/>
    </location>
</feature>
<comment type="subcellular location">
    <subcellularLocation>
        <location evidence="2">Cell membrane</location>
        <topology evidence="2">Single-pass type I membrane protein</topology>
    </subcellularLocation>
</comment>
<dbReference type="UniPathway" id="UPA00143"/>
<keyword evidence="21" id="KW-1185">Reference proteome</keyword>
<feature type="transmembrane region" description="Helical" evidence="19">
    <location>
        <begin position="177"/>
        <end position="196"/>
    </location>
</feature>
<dbReference type="AlphaFoldDB" id="A0A6I9N4J0"/>
<dbReference type="CTD" id="54894"/>
<comment type="similarity">
    <text evidence="4">Belongs to the ZNRF3 family.</text>
</comment>
<reference evidence="22" key="1">
    <citation type="submission" date="2025-08" db="UniProtKB">
        <authorList>
            <consortium name="RefSeq"/>
        </authorList>
    </citation>
    <scope>IDENTIFICATION</scope>
    <source>
        <tissue evidence="22">Muscle</tissue>
    </source>
</reference>
<evidence type="ECO:0000259" key="20">
    <source>
        <dbReference type="PROSITE" id="PS50089"/>
    </source>
</evidence>
<name>A0A6I9N4J0_9TELE</name>
<feature type="region of interest" description="Disordered" evidence="18">
    <location>
        <begin position="302"/>
        <end position="321"/>
    </location>
</feature>
<feature type="compositionally biased region" description="Pro residues" evidence="18">
    <location>
        <begin position="610"/>
        <end position="623"/>
    </location>
</feature>
<dbReference type="EC" id="2.3.2.27" evidence="5"/>
<evidence type="ECO:0000256" key="6">
    <source>
        <dbReference type="ARBA" id="ARBA00022475"/>
    </source>
</evidence>
<evidence type="ECO:0000256" key="11">
    <source>
        <dbReference type="ARBA" id="ARBA00022729"/>
    </source>
</evidence>
<dbReference type="InterPro" id="IPR001841">
    <property type="entry name" value="Znf_RING"/>
</dbReference>
<feature type="region of interest" description="Disordered" evidence="18">
    <location>
        <begin position="383"/>
        <end position="487"/>
    </location>
</feature>
<comment type="catalytic activity">
    <reaction evidence="1">
        <text>S-ubiquitinyl-[E2 ubiquitin-conjugating enzyme]-L-cysteine + [acceptor protein]-L-lysine = [E2 ubiquitin-conjugating enzyme]-L-cysteine + N(6)-ubiquitinyl-[acceptor protein]-L-lysine.</text>
        <dbReference type="EC" id="2.3.2.27"/>
    </reaction>
</comment>
<proteinExistence type="inferred from homology"/>
<dbReference type="InterPro" id="IPR013083">
    <property type="entry name" value="Znf_RING/FYVE/PHD"/>
</dbReference>
<evidence type="ECO:0000256" key="7">
    <source>
        <dbReference type="ARBA" id="ARBA00022679"/>
    </source>
</evidence>
<dbReference type="Pfam" id="PF13639">
    <property type="entry name" value="zf-RING_2"/>
    <property type="match status" value="1"/>
</dbReference>
<feature type="compositionally biased region" description="Low complexity" evidence="18">
    <location>
        <begin position="423"/>
        <end position="437"/>
    </location>
</feature>
<evidence type="ECO:0000256" key="16">
    <source>
        <dbReference type="ARBA" id="ARBA00023136"/>
    </source>
</evidence>
<evidence type="ECO:0000256" key="17">
    <source>
        <dbReference type="PROSITE-ProRule" id="PRU00175"/>
    </source>
</evidence>
<evidence type="ECO:0000256" key="3">
    <source>
        <dbReference type="ARBA" id="ARBA00004906"/>
    </source>
</evidence>
<evidence type="ECO:0000256" key="9">
    <source>
        <dbReference type="ARBA" id="ARBA00022692"/>
    </source>
</evidence>
<dbReference type="Proteomes" id="UP000504611">
    <property type="component" value="Unplaced"/>
</dbReference>
<keyword evidence="7" id="KW-0808">Transferase</keyword>
<dbReference type="InterPro" id="IPR051073">
    <property type="entry name" value="ZNRF3_Arkadia_E3_ligases"/>
</dbReference>
<keyword evidence="11" id="KW-0732">Signal</keyword>
<dbReference type="GO" id="GO:0016567">
    <property type="term" value="P:protein ubiquitination"/>
    <property type="evidence" value="ECO:0007669"/>
    <property type="project" value="UniProtKB-UniPathway"/>
</dbReference>
<keyword evidence="15 19" id="KW-1133">Transmembrane helix</keyword>
<evidence type="ECO:0000256" key="10">
    <source>
        <dbReference type="ARBA" id="ARBA00022723"/>
    </source>
</evidence>
<evidence type="ECO:0000256" key="12">
    <source>
        <dbReference type="ARBA" id="ARBA00022771"/>
    </source>
</evidence>
<evidence type="ECO:0000256" key="14">
    <source>
        <dbReference type="ARBA" id="ARBA00022833"/>
    </source>
</evidence>
<feature type="compositionally biased region" description="Low complexity" evidence="18">
    <location>
        <begin position="474"/>
        <end position="487"/>
    </location>
</feature>
<evidence type="ECO:0000256" key="1">
    <source>
        <dbReference type="ARBA" id="ARBA00000900"/>
    </source>
</evidence>
<feature type="compositionally biased region" description="Basic residues" evidence="18">
    <location>
        <begin position="403"/>
        <end position="413"/>
    </location>
</feature>
<dbReference type="OrthoDB" id="8062037at2759"/>
<dbReference type="GeneID" id="104945285"/>
<keyword evidence="10" id="KW-0479">Metal-binding</keyword>
<sequence>MPATEGECGNQLAGAQRMGVGVKDEVNVLELNNQHVDVFTGWPSSMGAAEQSRSLGLRALWELWYHPLSLCNTSEDERQEGDFITIVKLEHSAPRCLPLVDKARMALDKGAQAVIFDVSDDANAAFELGGIDFVRGPVVLVEAQNAEELMGLVNKNEEAKVTIELLVELPSWQHYDVGILLTIVLAILTIVLIFAFRYKCKSNRTWDSVHQQTMRAISRLETKTYSSQGCSGAHRHRAAWGSASSSNSSPVCAICLDDFLDGQHLRIISCAHEFHKECVDPWLLQHRTCPLCMHNIMGMERQPQRASRQSQEQNQSFLHPQPFSSPHSHLFPQHAIPFSMRPHYPRGPSGPYPSLGHYSGSSPVDAQTLRFLTSRQLASSCGYHRPVEGPGRPHRMSGNCRTSTHHYTPRRPCHNNYRSACPAQRSASSSRLQHASSTPQPRGAPPHTRQDDGSCSGGSYHTERSGYLADGPASDSSSGPCHGSSSDSVLNCTDVSLQGVYGSWSTFRSSLSSDYDPFVYYGPGPGHGPRRSSLEEGAQARPRSLDSVVNKAGCPEEQQQTVFSHIHYHRHRHHHYEEGEHSRGSDEEQGAAAADAAASAAPLLDKDSPMCPPKHSPCQCPKPEPTDRPSPGAECQDPSSPPPVLVSPIPLQLQPHCCHQGHGHPPAPLGRVGGYVHDGPSVRFHQSRDLQDDRSIHIHYGQGPGFCCSPPELHPALLPVPLILDSGGIEEWPCYTGAHVVWQKRVQQARSEPQLLGPGAPMDRPPCRFYHGPAADCNTDICLYCQTLHHNQGSEEESGV</sequence>
<dbReference type="FunFam" id="3.30.40.10:FF:000970">
    <property type="entry name" value="Ring finger protein 43"/>
    <property type="match status" value="1"/>
</dbReference>
<gene>
    <name evidence="22" type="primary">rnf43</name>
</gene>
<evidence type="ECO:0000256" key="2">
    <source>
        <dbReference type="ARBA" id="ARBA00004251"/>
    </source>
</evidence>
<dbReference type="Pfam" id="PF18212">
    <property type="entry name" value="ZNRF_3_ecto"/>
    <property type="match status" value="1"/>
</dbReference>
<dbReference type="GO" id="GO:0008270">
    <property type="term" value="F:zinc ion binding"/>
    <property type="evidence" value="ECO:0007669"/>
    <property type="project" value="UniProtKB-KW"/>
</dbReference>
<keyword evidence="6" id="KW-1003">Cell membrane</keyword>
<dbReference type="GO" id="GO:0016055">
    <property type="term" value="P:Wnt signaling pathway"/>
    <property type="evidence" value="ECO:0007669"/>
    <property type="project" value="UniProtKB-KW"/>
</dbReference>
<protein>
    <recommendedName>
        <fullName evidence="5">RING-type E3 ubiquitin transferase</fullName>
        <ecNumber evidence="5">2.3.2.27</ecNumber>
    </recommendedName>
</protein>
<evidence type="ECO:0000256" key="5">
    <source>
        <dbReference type="ARBA" id="ARBA00012483"/>
    </source>
</evidence>
<evidence type="ECO:0000256" key="15">
    <source>
        <dbReference type="ARBA" id="ARBA00022989"/>
    </source>
</evidence>
<feature type="region of interest" description="Disordered" evidence="18">
    <location>
        <begin position="522"/>
        <end position="546"/>
    </location>
</feature>
<keyword evidence="12 17" id="KW-0863">Zinc-finger</keyword>
<dbReference type="PROSITE" id="PS50089">
    <property type="entry name" value="ZF_RING_2"/>
    <property type="match status" value="1"/>
</dbReference>
<evidence type="ECO:0000256" key="13">
    <source>
        <dbReference type="ARBA" id="ARBA00022786"/>
    </source>
</evidence>
<keyword evidence="16 19" id="KW-0472">Membrane</keyword>
<accession>A0A6I9N4J0</accession>
<dbReference type="GO" id="GO:0061630">
    <property type="term" value="F:ubiquitin protein ligase activity"/>
    <property type="evidence" value="ECO:0007669"/>
    <property type="project" value="UniProtKB-EC"/>
</dbReference>
<dbReference type="SMART" id="SM00184">
    <property type="entry name" value="RING"/>
    <property type="match status" value="1"/>
</dbReference>
<dbReference type="PANTHER" id="PTHR16200">
    <property type="entry name" value="RING ZINC FINGER"/>
    <property type="match status" value="1"/>
</dbReference>
<dbReference type="Gene3D" id="3.50.30.30">
    <property type="match status" value="1"/>
</dbReference>
<feature type="compositionally biased region" description="Basic and acidic residues" evidence="18">
    <location>
        <begin position="575"/>
        <end position="586"/>
    </location>
</feature>
<evidence type="ECO:0000256" key="4">
    <source>
        <dbReference type="ARBA" id="ARBA00008759"/>
    </source>
</evidence>
<dbReference type="GO" id="GO:0005886">
    <property type="term" value="C:plasma membrane"/>
    <property type="evidence" value="ECO:0007669"/>
    <property type="project" value="UniProtKB-SubCell"/>
</dbReference>
<keyword evidence="8" id="KW-0879">Wnt signaling pathway</keyword>
<dbReference type="SUPFAM" id="SSF57850">
    <property type="entry name" value="RING/U-box"/>
    <property type="match status" value="1"/>
</dbReference>
<evidence type="ECO:0000256" key="19">
    <source>
        <dbReference type="SAM" id="Phobius"/>
    </source>
</evidence>
<feature type="compositionally biased region" description="Polar residues" evidence="18">
    <location>
        <begin position="304"/>
        <end position="321"/>
    </location>
</feature>
<dbReference type="Gene3D" id="3.30.40.10">
    <property type="entry name" value="Zinc/RING finger domain, C3HC4 (zinc finger)"/>
    <property type="match status" value="1"/>
</dbReference>
<evidence type="ECO:0000313" key="21">
    <source>
        <dbReference type="Proteomes" id="UP000504611"/>
    </source>
</evidence>
<dbReference type="RefSeq" id="XP_010769236.1">
    <property type="nucleotide sequence ID" value="XM_010770934.1"/>
</dbReference>